<reference evidence="14" key="1">
    <citation type="submission" date="2015-10" db="EMBL/GenBank/DDBJ databases">
        <title>Description of Candidatus Tenderia electrophaga gen. nov, sp. nov., an Uncultivated Electroautotroph from a Biocathode Enrichment.</title>
        <authorList>
            <person name="Eddie B.J."/>
            <person name="Malanoski A.P."/>
            <person name="Wang Z."/>
            <person name="Hall R.J."/>
            <person name="Oh S.D."/>
            <person name="Heiner C."/>
            <person name="Lin B."/>
            <person name="Strycharz-Glaven S.M."/>
        </authorList>
    </citation>
    <scope>NUCLEOTIDE SEQUENCE [LARGE SCALE GENOMIC DNA]</scope>
    <source>
        <strain evidence="14">NRL1</strain>
    </source>
</reference>
<keyword evidence="4" id="KW-0132">Cell division</keyword>
<feature type="compositionally biased region" description="Low complexity" evidence="13">
    <location>
        <begin position="103"/>
        <end position="140"/>
    </location>
</feature>
<protein>
    <recommendedName>
        <fullName evidence="11">Z-ring associated protein G</fullName>
    </recommendedName>
    <alternativeName>
        <fullName evidence="12">Cell division protein ZapG</fullName>
    </alternativeName>
</protein>
<keyword evidence="2" id="KW-1003">Cell membrane</keyword>
<evidence type="ECO:0000313" key="14">
    <source>
        <dbReference type="EMBL" id="ALP54228.1"/>
    </source>
</evidence>
<sequence length="190" mass="19887">MLGVGILFGFVIGRSKGDVSAPKVRELEKDLHQAKEQLQTYRSEVTTHFEKTATLFNQLTKDYREVYEHLATSSNKLCGTDTAKLKSLTADKNVLEGERQATDQDQSASGAAAAQQTPANTTAADAKAGKAAPHGAEEAAPQPPKKPAAETPADASAGTAAKKDDGSPADVTTASPKEGASSEEAPRTIH</sequence>
<proteinExistence type="inferred from homology"/>
<evidence type="ECO:0000256" key="4">
    <source>
        <dbReference type="ARBA" id="ARBA00022618"/>
    </source>
</evidence>
<evidence type="ECO:0000256" key="8">
    <source>
        <dbReference type="ARBA" id="ARBA00023136"/>
    </source>
</evidence>
<evidence type="ECO:0000256" key="10">
    <source>
        <dbReference type="ARBA" id="ARBA00035657"/>
    </source>
</evidence>
<dbReference type="KEGG" id="tee:Tel_14365"/>
<dbReference type="GO" id="GO:0005886">
    <property type="term" value="C:plasma membrane"/>
    <property type="evidence" value="ECO:0007669"/>
    <property type="project" value="UniProtKB-SubCell"/>
</dbReference>
<keyword evidence="9" id="KW-0131">Cell cycle</keyword>
<comment type="similarity">
    <text evidence="10">Belongs to the ZapG family.</text>
</comment>
<keyword evidence="8" id="KW-0472">Membrane</keyword>
<dbReference type="Pfam" id="PF06295">
    <property type="entry name" value="ZapG-like"/>
    <property type="match status" value="1"/>
</dbReference>
<organism evidence="14 15">
    <name type="scientific">Candidatus Tenderia electrophaga</name>
    <dbReference type="NCBI Taxonomy" id="1748243"/>
    <lineage>
        <taxon>Bacteria</taxon>
        <taxon>Pseudomonadati</taxon>
        <taxon>Pseudomonadota</taxon>
        <taxon>Gammaproteobacteria</taxon>
        <taxon>Candidatus Tenderiales</taxon>
        <taxon>Candidatus Tenderiaceae</taxon>
        <taxon>Candidatus Tenderia</taxon>
    </lineage>
</organism>
<evidence type="ECO:0000256" key="12">
    <source>
        <dbReference type="ARBA" id="ARBA00035727"/>
    </source>
</evidence>
<dbReference type="STRING" id="1748243.Tel_14365"/>
<evidence type="ECO:0000256" key="11">
    <source>
        <dbReference type="ARBA" id="ARBA00035703"/>
    </source>
</evidence>
<dbReference type="AlphaFoldDB" id="A0A0S2TGI7"/>
<feature type="region of interest" description="Disordered" evidence="13">
    <location>
        <begin position="95"/>
        <end position="190"/>
    </location>
</feature>
<keyword evidence="5" id="KW-0812">Transmembrane</keyword>
<keyword evidence="6" id="KW-0133">Cell shape</keyword>
<dbReference type="InterPro" id="IPR009386">
    <property type="entry name" value="ZapG-like"/>
</dbReference>
<evidence type="ECO:0000256" key="9">
    <source>
        <dbReference type="ARBA" id="ARBA00023306"/>
    </source>
</evidence>
<accession>A0A0S2TGI7</accession>
<evidence type="ECO:0000256" key="2">
    <source>
        <dbReference type="ARBA" id="ARBA00022475"/>
    </source>
</evidence>
<evidence type="ECO:0000256" key="7">
    <source>
        <dbReference type="ARBA" id="ARBA00022989"/>
    </source>
</evidence>
<evidence type="ECO:0000256" key="13">
    <source>
        <dbReference type="SAM" id="MobiDB-lite"/>
    </source>
</evidence>
<gene>
    <name evidence="14" type="ORF">Tel_14365</name>
</gene>
<evidence type="ECO:0000256" key="6">
    <source>
        <dbReference type="ARBA" id="ARBA00022960"/>
    </source>
</evidence>
<name>A0A0S2TGI7_9GAMM</name>
<comment type="subcellular location">
    <subcellularLocation>
        <location evidence="1">Cell inner membrane</location>
        <topology evidence="1">Single-pass membrane protein</topology>
    </subcellularLocation>
</comment>
<evidence type="ECO:0000256" key="5">
    <source>
        <dbReference type="ARBA" id="ARBA00022692"/>
    </source>
</evidence>
<dbReference type="GO" id="GO:0008360">
    <property type="term" value="P:regulation of cell shape"/>
    <property type="evidence" value="ECO:0007669"/>
    <property type="project" value="UniProtKB-KW"/>
</dbReference>
<keyword evidence="15" id="KW-1185">Reference proteome</keyword>
<evidence type="ECO:0000256" key="1">
    <source>
        <dbReference type="ARBA" id="ARBA00004377"/>
    </source>
</evidence>
<dbReference type="EMBL" id="CP013099">
    <property type="protein sequence ID" value="ALP54228.1"/>
    <property type="molecule type" value="Genomic_DNA"/>
</dbReference>
<evidence type="ECO:0000313" key="15">
    <source>
        <dbReference type="Proteomes" id="UP000055136"/>
    </source>
</evidence>
<keyword evidence="7" id="KW-1133">Transmembrane helix</keyword>
<dbReference type="PANTHER" id="PTHR39579">
    <property type="entry name" value="INNER MEMBRANE PROTEIN YHCB"/>
    <property type="match status" value="1"/>
</dbReference>
<keyword evidence="3" id="KW-0997">Cell inner membrane</keyword>
<dbReference type="PANTHER" id="PTHR39579:SF1">
    <property type="entry name" value="INNER MEMBRANE PROTEIN YHCB"/>
    <property type="match status" value="1"/>
</dbReference>
<dbReference type="Proteomes" id="UP000055136">
    <property type="component" value="Chromosome"/>
</dbReference>
<dbReference type="GO" id="GO:0051301">
    <property type="term" value="P:cell division"/>
    <property type="evidence" value="ECO:0007669"/>
    <property type="project" value="UniProtKB-KW"/>
</dbReference>
<evidence type="ECO:0000256" key="3">
    <source>
        <dbReference type="ARBA" id="ARBA00022519"/>
    </source>
</evidence>